<evidence type="ECO:0000313" key="2">
    <source>
        <dbReference type="EMBL" id="ALO45753.1"/>
    </source>
</evidence>
<dbReference type="AlphaFoldDB" id="A0A0S2KC16"/>
<feature type="compositionally biased region" description="Basic and acidic residues" evidence="1">
    <location>
        <begin position="230"/>
        <end position="246"/>
    </location>
</feature>
<proteinExistence type="predicted"/>
<dbReference type="EMBL" id="CP013189">
    <property type="protein sequence ID" value="ALO45753.1"/>
    <property type="molecule type" value="Genomic_DNA"/>
</dbReference>
<dbReference type="OrthoDB" id="395856at2"/>
<accession>A0A0S2KC16</accession>
<evidence type="ECO:0000313" key="3">
    <source>
        <dbReference type="Proteomes" id="UP000065641"/>
    </source>
</evidence>
<sequence length="255" mass="28736">MEYEFESLNPAEVAILWLASDLTRDDKEKPTILASNATLILMTVLAQGFAKLNNPRLAERALSEISTYSKDLVQHIAERGSYVRYDLPVRKLLEKLDDIGFPLVIDEPNVGKEGKKRSKVSIAYEQASEMYENTLRELEEKELLIDPPWYKNSLAAGSLIVLLGSVPLEINIKTEKGQQVVTSAEAKFWSYENVVDGDSENTHINIKLAKFIDKAVENLGSGFVDAWKEQNPDRTESLEIESERVSHNKQNQPDA</sequence>
<gene>
    <name evidence="2" type="ORF">PS2015_1091</name>
</gene>
<name>A0A0S2KC16_9GAMM</name>
<protein>
    <submittedName>
        <fullName evidence="2">Uncharacterized protein</fullName>
    </submittedName>
</protein>
<evidence type="ECO:0000256" key="1">
    <source>
        <dbReference type="SAM" id="MobiDB-lite"/>
    </source>
</evidence>
<dbReference type="KEGG" id="pspi:PS2015_1091"/>
<reference evidence="2 3" key="1">
    <citation type="submission" date="2015-11" db="EMBL/GenBank/DDBJ databases">
        <authorList>
            <person name="Zhang Y."/>
            <person name="Guo Z."/>
        </authorList>
    </citation>
    <scope>NUCLEOTIDE SEQUENCE [LARGE SCALE GENOMIC DNA]</scope>
    <source>
        <strain evidence="2 3">KCTC 32221</strain>
    </source>
</reference>
<dbReference type="Proteomes" id="UP000065641">
    <property type="component" value="Chromosome"/>
</dbReference>
<organism evidence="2 3">
    <name type="scientific">Pseudohongiella spirulinae</name>
    <dbReference type="NCBI Taxonomy" id="1249552"/>
    <lineage>
        <taxon>Bacteria</taxon>
        <taxon>Pseudomonadati</taxon>
        <taxon>Pseudomonadota</taxon>
        <taxon>Gammaproteobacteria</taxon>
        <taxon>Pseudomonadales</taxon>
        <taxon>Pseudohongiellaceae</taxon>
        <taxon>Pseudohongiella</taxon>
    </lineage>
</organism>
<dbReference type="RefSeq" id="WP_058021265.1">
    <property type="nucleotide sequence ID" value="NZ_CP013189.1"/>
</dbReference>
<keyword evidence="3" id="KW-1185">Reference proteome</keyword>
<feature type="region of interest" description="Disordered" evidence="1">
    <location>
        <begin position="230"/>
        <end position="255"/>
    </location>
</feature>